<keyword evidence="1" id="KW-1133">Transmembrane helix</keyword>
<feature type="transmembrane region" description="Helical" evidence="1">
    <location>
        <begin position="12"/>
        <end position="31"/>
    </location>
</feature>
<feature type="transmembrane region" description="Helical" evidence="1">
    <location>
        <begin position="314"/>
        <end position="338"/>
    </location>
</feature>
<name>A0ABW7YR90_9ACTN</name>
<dbReference type="PROSITE" id="PS51257">
    <property type="entry name" value="PROKAR_LIPOPROTEIN"/>
    <property type="match status" value="1"/>
</dbReference>
<evidence type="ECO:0000313" key="2">
    <source>
        <dbReference type="EMBL" id="MFI6498426.1"/>
    </source>
</evidence>
<feature type="transmembrane region" description="Helical" evidence="1">
    <location>
        <begin position="390"/>
        <end position="413"/>
    </location>
</feature>
<reference evidence="2 3" key="1">
    <citation type="submission" date="2024-10" db="EMBL/GenBank/DDBJ databases">
        <title>The Natural Products Discovery Center: Release of the First 8490 Sequenced Strains for Exploring Actinobacteria Biosynthetic Diversity.</title>
        <authorList>
            <person name="Kalkreuter E."/>
            <person name="Kautsar S.A."/>
            <person name="Yang D."/>
            <person name="Bader C.D."/>
            <person name="Teijaro C.N."/>
            <person name="Fluegel L."/>
            <person name="Davis C.M."/>
            <person name="Simpson J.R."/>
            <person name="Lauterbach L."/>
            <person name="Steele A.D."/>
            <person name="Gui C."/>
            <person name="Meng S."/>
            <person name="Li G."/>
            <person name="Viehrig K."/>
            <person name="Ye F."/>
            <person name="Su P."/>
            <person name="Kiefer A.F."/>
            <person name="Nichols A."/>
            <person name="Cepeda A.J."/>
            <person name="Yan W."/>
            <person name="Fan B."/>
            <person name="Jiang Y."/>
            <person name="Adhikari A."/>
            <person name="Zheng C.-J."/>
            <person name="Schuster L."/>
            <person name="Cowan T.M."/>
            <person name="Smanski M.J."/>
            <person name="Chevrette M.G."/>
            <person name="De Carvalho L.P.S."/>
            <person name="Shen B."/>
        </authorList>
    </citation>
    <scope>NUCLEOTIDE SEQUENCE [LARGE SCALE GENOMIC DNA]</scope>
    <source>
        <strain evidence="2 3">NPDC050545</strain>
    </source>
</reference>
<feature type="transmembrane region" description="Helical" evidence="1">
    <location>
        <begin position="358"/>
        <end position="378"/>
    </location>
</feature>
<dbReference type="PANTHER" id="PTHR30572">
    <property type="entry name" value="MEMBRANE COMPONENT OF TRANSPORTER-RELATED"/>
    <property type="match status" value="1"/>
</dbReference>
<feature type="transmembrane region" description="Helical" evidence="1">
    <location>
        <begin position="522"/>
        <end position="543"/>
    </location>
</feature>
<keyword evidence="3" id="KW-1185">Reference proteome</keyword>
<proteinExistence type="predicted"/>
<dbReference type="Proteomes" id="UP001612741">
    <property type="component" value="Unassembled WGS sequence"/>
</dbReference>
<evidence type="ECO:0008006" key="4">
    <source>
        <dbReference type="Google" id="ProtNLM"/>
    </source>
</evidence>
<keyword evidence="1" id="KW-0472">Membrane</keyword>
<feature type="transmembrane region" description="Helical" evidence="1">
    <location>
        <begin position="470"/>
        <end position="490"/>
    </location>
</feature>
<protein>
    <recommendedName>
        <fullName evidence="4">FtsX-like permease family protein</fullName>
    </recommendedName>
</protein>
<feature type="transmembrane region" description="Helical" evidence="1">
    <location>
        <begin position="840"/>
        <end position="861"/>
    </location>
</feature>
<feature type="transmembrane region" description="Helical" evidence="1">
    <location>
        <begin position="436"/>
        <end position="454"/>
    </location>
</feature>
<dbReference type="RefSeq" id="WP_397081673.1">
    <property type="nucleotide sequence ID" value="NZ_JBITGY010000003.1"/>
</dbReference>
<dbReference type="EMBL" id="JBITGY010000003">
    <property type="protein sequence ID" value="MFI6498426.1"/>
    <property type="molecule type" value="Genomic_DNA"/>
</dbReference>
<evidence type="ECO:0000313" key="3">
    <source>
        <dbReference type="Proteomes" id="UP001612741"/>
    </source>
</evidence>
<comment type="caution">
    <text evidence="2">The sequence shown here is derived from an EMBL/GenBank/DDBJ whole genome shotgun (WGS) entry which is preliminary data.</text>
</comment>
<dbReference type="PANTHER" id="PTHR30572:SF4">
    <property type="entry name" value="ABC TRANSPORTER PERMEASE YTRF"/>
    <property type="match status" value="1"/>
</dbReference>
<evidence type="ECO:0000256" key="1">
    <source>
        <dbReference type="SAM" id="Phobius"/>
    </source>
</evidence>
<sequence>MKTLRLARVNPGALAMLAVLTLSACLLIAGMPRMMQNAFDQAMTQDFDSAPAQQYDLTAITESYGGPQQHIGDAARFAQWDKELRALLPAGLRPAVRPAGAGTSHMSAKTVSTPVFGTGGMSYINLAWLSDGFERVQWVEGRPPGKPATKRFQNADIPFFEVAVVAEAAQKMGLTIGAEKILGESDYAAIKVVGLFKAENPADRWWSHNRDALAVNEVQPPGKSDVERHITTLIPAEALSALRGDSRRLSYAWILSVDTAALSRIDPRDTLAYVKEYDKAVALNAKNRVSHRLDTQLPSLMSAFLTKLATAQTIMYLALGGLLVVSLGVIVLGVQLVLDRIDQALALMRARGGALPQVVATATGITAAALLPAVILGYGLPFLVPGPAVLLVHAGPALLLLTGIGYAAARAALEHRTPLHERRGDVATAKPTAKRITLEILVIGLALAGAYALRTRGLTTQVAAQGQDPFLLLVPIALTLAAALITLRCYPYPLRLVVRLAARARAAVPFLGLTRAARARTFSVLPVLILLPALAVSVFASLISSGITSTQEVAVWQRAGAPIRLEYRGILTDQAIDRIRKTPGVDRVVPAQAGRVQIGYSSERADVLAVDLAAWRELVAGRPLDLPGQPGGSAVPALVSPELKGRGTMDIGWQSRMKATEAGVIEAVPGFFTKGRFMVVPFDTNQRTGTRVNVNTLLIGGSADEAAIRAAAASAVPDAKLVSVTGAGEIRQAITGDALTGTILTILRIVTVALAAYALVAVIVTLVISAADRAAAVSFLRTLGLSARQAQGLTVLEISPMIVLTSLAGLALGLVLPAALGPGVDLSAYTGDLAIRGYDLDLLTPALLAAGLTGVAVLGAYTHTAISRRRSLGSVLRVGD</sequence>
<accession>A0ABW7YR90</accession>
<feature type="transmembrane region" description="Helical" evidence="1">
    <location>
        <begin position="792"/>
        <end position="820"/>
    </location>
</feature>
<gene>
    <name evidence="2" type="ORF">ACIBG2_13620</name>
</gene>
<keyword evidence="1" id="KW-0812">Transmembrane</keyword>
<feature type="transmembrane region" description="Helical" evidence="1">
    <location>
        <begin position="749"/>
        <end position="771"/>
    </location>
</feature>
<organism evidence="2 3">
    <name type="scientific">Nonomuraea typhae</name>
    <dbReference type="NCBI Taxonomy" id="2603600"/>
    <lineage>
        <taxon>Bacteria</taxon>
        <taxon>Bacillati</taxon>
        <taxon>Actinomycetota</taxon>
        <taxon>Actinomycetes</taxon>
        <taxon>Streptosporangiales</taxon>
        <taxon>Streptosporangiaceae</taxon>
        <taxon>Nonomuraea</taxon>
    </lineage>
</organism>
<dbReference type="InterPro" id="IPR050250">
    <property type="entry name" value="Macrolide_Exporter_MacB"/>
</dbReference>